<keyword evidence="2" id="KW-0206">Cytoskeleton</keyword>
<sequence length="407" mass="44190">MSEIGPEVDGDDSDLKECLLETLKADGTLKQIQDQLSAAVYAAFYRQTTQPVKRTPSPLNVLLSKQNGIAAVSLLVDFLQSFELKKTLNVLMHETGLDESKLERRENLVQRYGLSSISDKSPVLPALMDSFGNLSIEPPQLSKAVVLDQDSDNEFDKPIRNNGSIPGNLDNNFSPSSGTLVTSKDQRPQNRSPPHSIDSTRQPSGFPREQTGYADTDKNLSSDVHQSQQQFQWSSRRDLEKGDEYAVTTNPPDDRSASVAYDALLGSSTNDHLQETSRSHHGTPFANTVAGGPLSSHAGGYSSTMTNLSTSICNPPPQRYPDIVSDGDSDIDSEVVNDITLSSSKVEDCDYMEPVGDAWLRISVSSSSLSPLCFLTDAAAPSGYATFIEAEPCCIQSAFSKCDRALP</sequence>
<dbReference type="Gene3D" id="1.20.960.40">
    <property type="match status" value="1"/>
</dbReference>
<dbReference type="AlphaFoldDB" id="W6URM7"/>
<dbReference type="Proteomes" id="UP000019149">
    <property type="component" value="Unassembled WGS sequence"/>
</dbReference>
<evidence type="ECO:0000256" key="2">
    <source>
        <dbReference type="ARBA" id="ARBA00023212"/>
    </source>
</evidence>
<proteinExistence type="predicted"/>
<feature type="region of interest" description="Disordered" evidence="3">
    <location>
        <begin position="153"/>
        <end position="257"/>
    </location>
</feature>
<dbReference type="OrthoDB" id="2160638at2759"/>
<feature type="region of interest" description="Disordered" evidence="3">
    <location>
        <begin position="271"/>
        <end position="291"/>
    </location>
</feature>
<dbReference type="RefSeq" id="XP_024355094.1">
    <property type="nucleotide sequence ID" value="XM_024490275.1"/>
</dbReference>
<dbReference type="PANTHER" id="PTHR15431">
    <property type="entry name" value="FGFR1 ONCOGENE PARTNER/LISH DOMAIN-CONTAINING PROTEIN"/>
    <property type="match status" value="1"/>
</dbReference>
<dbReference type="PANTHER" id="PTHR15431:SF4">
    <property type="entry name" value="PROTEIN TONNEAU 1B"/>
    <property type="match status" value="1"/>
</dbReference>
<comment type="caution">
    <text evidence="4">The sequence shown here is derived from an EMBL/GenBank/DDBJ whole genome shotgun (WGS) entry which is preliminary data.</text>
</comment>
<evidence type="ECO:0000256" key="1">
    <source>
        <dbReference type="ARBA" id="ARBA00022490"/>
    </source>
</evidence>
<feature type="compositionally biased region" description="Polar residues" evidence="3">
    <location>
        <begin position="161"/>
        <end position="203"/>
    </location>
</feature>
<protein>
    <submittedName>
        <fullName evidence="4">FGFR1 oncogene partner</fullName>
    </submittedName>
</protein>
<dbReference type="EMBL" id="APAU02000004">
    <property type="protein sequence ID" value="EUB63898.1"/>
    <property type="molecule type" value="Genomic_DNA"/>
</dbReference>
<feature type="compositionally biased region" description="Basic and acidic residues" evidence="3">
    <location>
        <begin position="235"/>
        <end position="244"/>
    </location>
</feature>
<dbReference type="STRING" id="6210.W6URM7"/>
<dbReference type="OMA" id="HGTPFAN"/>
<evidence type="ECO:0000313" key="4">
    <source>
        <dbReference type="EMBL" id="EUB63898.1"/>
    </source>
</evidence>
<reference evidence="4 5" key="1">
    <citation type="journal article" date="2013" name="Nat. Genet.">
        <title>The genome of the hydatid tapeworm Echinococcus granulosus.</title>
        <authorList>
            <person name="Zheng H."/>
            <person name="Zhang W."/>
            <person name="Zhang L."/>
            <person name="Zhang Z."/>
            <person name="Li J."/>
            <person name="Lu G."/>
            <person name="Zhu Y."/>
            <person name="Wang Y."/>
            <person name="Huang Y."/>
            <person name="Liu J."/>
            <person name="Kang H."/>
            <person name="Chen J."/>
            <person name="Wang L."/>
            <person name="Chen A."/>
            <person name="Yu S."/>
            <person name="Gao Z."/>
            <person name="Jin L."/>
            <person name="Gu W."/>
            <person name="Wang Z."/>
            <person name="Zhao L."/>
            <person name="Shi B."/>
            <person name="Wen H."/>
            <person name="Lin R."/>
            <person name="Jones M.K."/>
            <person name="Brejova B."/>
            <person name="Vinar T."/>
            <person name="Zhao G."/>
            <person name="McManus D.P."/>
            <person name="Chen Z."/>
            <person name="Zhou Y."/>
            <person name="Wang S."/>
        </authorList>
    </citation>
    <scope>NUCLEOTIDE SEQUENCE [LARGE SCALE GENOMIC DNA]</scope>
</reference>
<gene>
    <name evidence="4" type="ORF">EGR_01026</name>
</gene>
<keyword evidence="5" id="KW-1185">Reference proteome</keyword>
<feature type="compositionally biased region" description="Low complexity" evidence="3">
    <location>
        <begin position="221"/>
        <end position="234"/>
    </location>
</feature>
<dbReference type="CTD" id="36336741"/>
<dbReference type="GeneID" id="36336741"/>
<evidence type="ECO:0000313" key="5">
    <source>
        <dbReference type="Proteomes" id="UP000019149"/>
    </source>
</evidence>
<keyword evidence="1" id="KW-0963">Cytoplasm</keyword>
<organism evidence="4 5">
    <name type="scientific">Echinococcus granulosus</name>
    <name type="common">Hydatid tapeworm</name>
    <dbReference type="NCBI Taxonomy" id="6210"/>
    <lineage>
        <taxon>Eukaryota</taxon>
        <taxon>Metazoa</taxon>
        <taxon>Spiralia</taxon>
        <taxon>Lophotrochozoa</taxon>
        <taxon>Platyhelminthes</taxon>
        <taxon>Cestoda</taxon>
        <taxon>Eucestoda</taxon>
        <taxon>Cyclophyllidea</taxon>
        <taxon>Taeniidae</taxon>
        <taxon>Echinococcus</taxon>
        <taxon>Echinococcus granulosus group</taxon>
    </lineage>
</organism>
<accession>W6URM7</accession>
<dbReference type="KEGG" id="egl:EGR_01026"/>
<evidence type="ECO:0000256" key="3">
    <source>
        <dbReference type="SAM" id="MobiDB-lite"/>
    </source>
</evidence>
<name>W6URM7_ECHGR</name>